<name>A0AAW4Y326_9BURK</name>
<dbReference type="PIRSF" id="PIRSF017082">
    <property type="entry name" value="YflP"/>
    <property type="match status" value="1"/>
</dbReference>
<dbReference type="InterPro" id="IPR005064">
    <property type="entry name" value="BUG"/>
</dbReference>
<comment type="similarity">
    <text evidence="1">Belongs to the UPF0065 (bug) family.</text>
</comment>
<dbReference type="EMBL" id="JAJNCT010000034">
    <property type="protein sequence ID" value="MCD2167880.1"/>
    <property type="molecule type" value="Genomic_DNA"/>
</dbReference>
<evidence type="ECO:0000313" key="4">
    <source>
        <dbReference type="Proteomes" id="UP001199260"/>
    </source>
</evidence>
<proteinExistence type="inferred from homology"/>
<dbReference type="PANTHER" id="PTHR42928:SF5">
    <property type="entry name" value="BLR1237 PROTEIN"/>
    <property type="match status" value="1"/>
</dbReference>
<feature type="chain" id="PRO_5043980605" evidence="2">
    <location>
        <begin position="22"/>
        <end position="322"/>
    </location>
</feature>
<keyword evidence="2" id="KW-0732">Signal</keyword>
<dbReference type="Gene3D" id="3.40.190.150">
    <property type="entry name" value="Bordetella uptake gene, domain 1"/>
    <property type="match status" value="1"/>
</dbReference>
<evidence type="ECO:0000256" key="2">
    <source>
        <dbReference type="SAM" id="SignalP"/>
    </source>
</evidence>
<dbReference type="Pfam" id="PF03401">
    <property type="entry name" value="TctC"/>
    <property type="match status" value="1"/>
</dbReference>
<dbReference type="SUPFAM" id="SSF53850">
    <property type="entry name" value="Periplasmic binding protein-like II"/>
    <property type="match status" value="1"/>
</dbReference>
<evidence type="ECO:0000256" key="1">
    <source>
        <dbReference type="ARBA" id="ARBA00006987"/>
    </source>
</evidence>
<dbReference type="Proteomes" id="UP001199260">
    <property type="component" value="Unassembled WGS sequence"/>
</dbReference>
<organism evidence="3 4">
    <name type="scientific">Comamonas koreensis</name>
    <dbReference type="NCBI Taxonomy" id="160825"/>
    <lineage>
        <taxon>Bacteria</taxon>
        <taxon>Pseudomonadati</taxon>
        <taxon>Pseudomonadota</taxon>
        <taxon>Betaproteobacteria</taxon>
        <taxon>Burkholderiales</taxon>
        <taxon>Comamonadaceae</taxon>
        <taxon>Comamonas</taxon>
    </lineage>
</organism>
<dbReference type="PANTHER" id="PTHR42928">
    <property type="entry name" value="TRICARBOXYLATE-BINDING PROTEIN"/>
    <property type="match status" value="1"/>
</dbReference>
<dbReference type="Gene3D" id="3.40.190.10">
    <property type="entry name" value="Periplasmic binding protein-like II"/>
    <property type="match status" value="1"/>
</dbReference>
<dbReference type="CDD" id="cd07012">
    <property type="entry name" value="PBP2_Bug_TTT"/>
    <property type="match status" value="1"/>
</dbReference>
<dbReference type="AlphaFoldDB" id="A0AAW4Y326"/>
<dbReference type="InterPro" id="IPR042100">
    <property type="entry name" value="Bug_dom1"/>
</dbReference>
<feature type="signal peptide" evidence="2">
    <location>
        <begin position="1"/>
        <end position="21"/>
    </location>
</feature>
<sequence length="322" mass="33880">MVKRSVILAAALSGFMLAASAQNASQPLTFVVPYPAGGPLDTSAHLLAQGAEKQLGAITVANKPGAGGATGATLVAQAKPQENMVLMGAVATHAVLPYLGTPPQYDAQKDFKPLILVARVPNVLVMKKSRADQLGIKTTSEMVTYIKGHPGSLKMGSGGNGSIGHISGEMLKSLANLQMPSVPYAGAAPAQKALLSGEIDVVFDNLASALPLIKSGELLALAVTTSDRNVALPQVPPVNESVPGFDVSTWFGVFAPASLPDQEAQKYAYAFQGALTDPRFKAEYLKMGIAPEDMRLKELSHFVSQEARKFQFLINTIKIKTN</sequence>
<comment type="caution">
    <text evidence="3">The sequence shown here is derived from an EMBL/GenBank/DDBJ whole genome shotgun (WGS) entry which is preliminary data.</text>
</comment>
<protein>
    <submittedName>
        <fullName evidence="3">Tripartite tricarboxylate transporter substrate binding protein</fullName>
    </submittedName>
</protein>
<accession>A0AAW4Y326</accession>
<keyword evidence="4" id="KW-1185">Reference proteome</keyword>
<gene>
    <name evidence="3" type="ORF">LPW39_22405</name>
</gene>
<evidence type="ECO:0000313" key="3">
    <source>
        <dbReference type="EMBL" id="MCD2167880.1"/>
    </source>
</evidence>
<reference evidence="3 4" key="1">
    <citation type="submission" date="2021-11" db="EMBL/GenBank/DDBJ databases">
        <title>Genome sequence.</title>
        <authorList>
            <person name="Sun Q."/>
        </authorList>
    </citation>
    <scope>NUCLEOTIDE SEQUENCE [LARGE SCALE GENOMIC DNA]</scope>
    <source>
        <strain evidence="3 4">KCTC 12005</strain>
    </source>
</reference>